<evidence type="ECO:0008006" key="4">
    <source>
        <dbReference type="Google" id="ProtNLM"/>
    </source>
</evidence>
<evidence type="ECO:0000313" key="2">
    <source>
        <dbReference type="EMBL" id="GAA2931489.1"/>
    </source>
</evidence>
<proteinExistence type="predicted"/>
<dbReference type="Proteomes" id="UP001501423">
    <property type="component" value="Unassembled WGS sequence"/>
</dbReference>
<gene>
    <name evidence="2" type="ORF">GCM10010478_35580</name>
</gene>
<keyword evidence="3" id="KW-1185">Reference proteome</keyword>
<evidence type="ECO:0000256" key="1">
    <source>
        <dbReference type="SAM" id="SignalP"/>
    </source>
</evidence>
<keyword evidence="1" id="KW-0732">Signal</keyword>
<dbReference type="PROSITE" id="PS51257">
    <property type="entry name" value="PROKAR_LIPOPROTEIN"/>
    <property type="match status" value="1"/>
</dbReference>
<organism evidence="2 3">
    <name type="scientific">Streptomyces erythrogriseus</name>
    <dbReference type="NCBI Taxonomy" id="284027"/>
    <lineage>
        <taxon>Bacteria</taxon>
        <taxon>Bacillati</taxon>
        <taxon>Actinomycetota</taxon>
        <taxon>Actinomycetes</taxon>
        <taxon>Kitasatosporales</taxon>
        <taxon>Streptomycetaceae</taxon>
        <taxon>Streptomyces</taxon>
        <taxon>Streptomyces griseoincarnatus group</taxon>
    </lineage>
</organism>
<feature type="chain" id="PRO_5045082275" description="Lipoprotein" evidence="1">
    <location>
        <begin position="29"/>
        <end position="129"/>
    </location>
</feature>
<comment type="caution">
    <text evidence="2">The sequence shown here is derived from an EMBL/GenBank/DDBJ whole genome shotgun (WGS) entry which is preliminary data.</text>
</comment>
<dbReference type="EMBL" id="BAAAVA010000041">
    <property type="protein sequence ID" value="GAA2931489.1"/>
    <property type="molecule type" value="Genomic_DNA"/>
</dbReference>
<accession>A0ABN3WXQ0</accession>
<reference evidence="2 3" key="1">
    <citation type="journal article" date="2019" name="Int. J. Syst. Evol. Microbiol.">
        <title>The Global Catalogue of Microorganisms (GCM) 10K type strain sequencing project: providing services to taxonomists for standard genome sequencing and annotation.</title>
        <authorList>
            <consortium name="The Broad Institute Genomics Platform"/>
            <consortium name="The Broad Institute Genome Sequencing Center for Infectious Disease"/>
            <person name="Wu L."/>
            <person name="Ma J."/>
        </authorList>
    </citation>
    <scope>NUCLEOTIDE SEQUENCE [LARGE SCALE GENOMIC DNA]</scope>
    <source>
        <strain evidence="2 3">JCM 9650</strain>
    </source>
</reference>
<name>A0ABN3WXQ0_9ACTN</name>
<feature type="signal peptide" evidence="1">
    <location>
        <begin position="1"/>
        <end position="28"/>
    </location>
</feature>
<protein>
    <recommendedName>
        <fullName evidence="4">Lipoprotein</fullName>
    </recommendedName>
</protein>
<dbReference type="RefSeq" id="WP_086700336.1">
    <property type="nucleotide sequence ID" value="NZ_BAAAVA010000041.1"/>
</dbReference>
<evidence type="ECO:0000313" key="3">
    <source>
        <dbReference type="Proteomes" id="UP001501423"/>
    </source>
</evidence>
<sequence length="129" mass="13624">MTRGTARARWLSAVLAASALLVSGCSEEVDPLELPGVYRNDDGGRIELSADGTFTATGVTTDEGAGPADFSGTWDYERPSTSGDFVYLGVEDGGLGTTGGIQLYVEDQDTLYFQLDPDGPVTQTYDRAS</sequence>